<keyword evidence="2" id="KW-0238">DNA-binding</keyword>
<evidence type="ECO:0000256" key="2">
    <source>
        <dbReference type="ARBA" id="ARBA00023125"/>
    </source>
</evidence>
<dbReference type="PANTHER" id="PTHR43280:SF28">
    <property type="entry name" value="HTH-TYPE TRANSCRIPTIONAL ACTIVATOR RHAS"/>
    <property type="match status" value="1"/>
</dbReference>
<dbReference type="InterPro" id="IPR009057">
    <property type="entry name" value="Homeodomain-like_sf"/>
</dbReference>
<dbReference type="Pfam" id="PF02311">
    <property type="entry name" value="AraC_binding"/>
    <property type="match status" value="1"/>
</dbReference>
<dbReference type="InterPro" id="IPR011051">
    <property type="entry name" value="RmlC_Cupin_sf"/>
</dbReference>
<dbReference type="PANTHER" id="PTHR43280">
    <property type="entry name" value="ARAC-FAMILY TRANSCRIPTIONAL REGULATOR"/>
    <property type="match status" value="1"/>
</dbReference>
<dbReference type="InterPro" id="IPR018060">
    <property type="entry name" value="HTH_AraC"/>
</dbReference>
<evidence type="ECO:0000313" key="6">
    <source>
        <dbReference type="Proteomes" id="UP000261257"/>
    </source>
</evidence>
<dbReference type="SUPFAM" id="SSF46689">
    <property type="entry name" value="Homeodomain-like"/>
    <property type="match status" value="2"/>
</dbReference>
<evidence type="ECO:0000256" key="1">
    <source>
        <dbReference type="ARBA" id="ARBA00023015"/>
    </source>
</evidence>
<sequence length="301" mass="34908">MILSHIQLNENLEEKILHMTPDFPYICCYVEMDKYPGGYIPWHWHDEIELIYVQRGTVEYHIKEKTVTLSEGDGCFMNSNVLHLLKPSKDCRGSILLAHTFKKLFLGGFYNSVFEQKYLNPIVNCKNLEYFKFSPDIPSHTIILEKLKTSYVLAEAEPFGYEFMVRDLLSSFWLLLLKEAQPIVNKKKIKSSVENERIKAMISYIQSNYQYKITVEDIAASANVSERVCYRCFMRNIGMTPVEYLLQCRIRAAEDLLTGTSRSITEIGTLVGFNNGSYFGKAFQTVLHCTPREYRKKHLSS</sequence>
<accession>A0A3E4U529</accession>
<dbReference type="SMART" id="SM00342">
    <property type="entry name" value="HTH_ARAC"/>
    <property type="match status" value="1"/>
</dbReference>
<feature type="domain" description="HTH araC/xylS-type" evidence="4">
    <location>
        <begin position="199"/>
        <end position="297"/>
    </location>
</feature>
<dbReference type="Gene3D" id="1.10.10.60">
    <property type="entry name" value="Homeodomain-like"/>
    <property type="match status" value="2"/>
</dbReference>
<gene>
    <name evidence="5" type="ORF">DXC39_16820</name>
</gene>
<dbReference type="EMBL" id="QSSQ01000017">
    <property type="protein sequence ID" value="RGM02927.1"/>
    <property type="molecule type" value="Genomic_DNA"/>
</dbReference>
<dbReference type="PROSITE" id="PS01124">
    <property type="entry name" value="HTH_ARAC_FAMILY_2"/>
    <property type="match status" value="1"/>
</dbReference>
<organism evidence="5 6">
    <name type="scientific">Hungatella hathewayi</name>
    <dbReference type="NCBI Taxonomy" id="154046"/>
    <lineage>
        <taxon>Bacteria</taxon>
        <taxon>Bacillati</taxon>
        <taxon>Bacillota</taxon>
        <taxon>Clostridia</taxon>
        <taxon>Lachnospirales</taxon>
        <taxon>Lachnospiraceae</taxon>
        <taxon>Hungatella</taxon>
    </lineage>
</organism>
<evidence type="ECO:0000256" key="3">
    <source>
        <dbReference type="ARBA" id="ARBA00023163"/>
    </source>
</evidence>
<protein>
    <submittedName>
        <fullName evidence="5">AraC family transcriptional regulator</fullName>
    </submittedName>
</protein>
<reference evidence="5 6" key="1">
    <citation type="submission" date="2018-08" db="EMBL/GenBank/DDBJ databases">
        <title>A genome reference for cultivated species of the human gut microbiota.</title>
        <authorList>
            <person name="Zou Y."/>
            <person name="Xue W."/>
            <person name="Luo G."/>
        </authorList>
    </citation>
    <scope>NUCLEOTIDE SEQUENCE [LARGE SCALE GENOMIC DNA]</scope>
    <source>
        <strain evidence="5 6">TF05-11AC</strain>
    </source>
</reference>
<keyword evidence="1" id="KW-0805">Transcription regulation</keyword>
<dbReference type="Pfam" id="PF12833">
    <property type="entry name" value="HTH_18"/>
    <property type="match status" value="1"/>
</dbReference>
<comment type="caution">
    <text evidence="5">The sequence shown here is derived from an EMBL/GenBank/DDBJ whole genome shotgun (WGS) entry which is preliminary data.</text>
</comment>
<evidence type="ECO:0000313" key="5">
    <source>
        <dbReference type="EMBL" id="RGM02927.1"/>
    </source>
</evidence>
<evidence type="ECO:0000259" key="4">
    <source>
        <dbReference type="PROSITE" id="PS01124"/>
    </source>
</evidence>
<dbReference type="GO" id="GO:0003700">
    <property type="term" value="F:DNA-binding transcription factor activity"/>
    <property type="evidence" value="ECO:0007669"/>
    <property type="project" value="InterPro"/>
</dbReference>
<dbReference type="Proteomes" id="UP000261257">
    <property type="component" value="Unassembled WGS sequence"/>
</dbReference>
<dbReference type="Gene3D" id="2.60.120.10">
    <property type="entry name" value="Jelly Rolls"/>
    <property type="match status" value="1"/>
</dbReference>
<dbReference type="GO" id="GO:0043565">
    <property type="term" value="F:sequence-specific DNA binding"/>
    <property type="evidence" value="ECO:0007669"/>
    <property type="project" value="InterPro"/>
</dbReference>
<dbReference type="AlphaFoldDB" id="A0A3E4U529"/>
<dbReference type="InterPro" id="IPR003313">
    <property type="entry name" value="AraC-bd"/>
</dbReference>
<keyword evidence="3" id="KW-0804">Transcription</keyword>
<dbReference type="SUPFAM" id="SSF51182">
    <property type="entry name" value="RmlC-like cupins"/>
    <property type="match status" value="1"/>
</dbReference>
<name>A0A3E4U529_9FIRM</name>
<dbReference type="CDD" id="cd02208">
    <property type="entry name" value="cupin_RmlC-like"/>
    <property type="match status" value="1"/>
</dbReference>
<dbReference type="InterPro" id="IPR014710">
    <property type="entry name" value="RmlC-like_jellyroll"/>
</dbReference>
<dbReference type="RefSeq" id="WP_117621931.1">
    <property type="nucleotide sequence ID" value="NZ_QRQF01000020.1"/>
</dbReference>
<proteinExistence type="predicted"/>